<organism evidence="4 5">
    <name type="scientific">Paenibacillus agilis</name>
    <dbReference type="NCBI Taxonomy" id="3020863"/>
    <lineage>
        <taxon>Bacteria</taxon>
        <taxon>Bacillati</taxon>
        <taxon>Bacillota</taxon>
        <taxon>Bacilli</taxon>
        <taxon>Bacillales</taxon>
        <taxon>Paenibacillaceae</taxon>
        <taxon>Paenibacillus</taxon>
    </lineage>
</organism>
<dbReference type="PANTHER" id="PTHR43818">
    <property type="entry name" value="BCDNA.GH03377"/>
    <property type="match status" value="1"/>
</dbReference>
<comment type="caution">
    <text evidence="4">The sequence shown here is derived from an EMBL/GenBank/DDBJ whole genome shotgun (WGS) entry which is preliminary data.</text>
</comment>
<dbReference type="Pfam" id="PF22725">
    <property type="entry name" value="GFO_IDH_MocA_C3"/>
    <property type="match status" value="1"/>
</dbReference>
<dbReference type="PANTHER" id="PTHR43818:SF11">
    <property type="entry name" value="BCDNA.GH03377"/>
    <property type="match status" value="1"/>
</dbReference>
<evidence type="ECO:0000256" key="1">
    <source>
        <dbReference type="ARBA" id="ARBA00023002"/>
    </source>
</evidence>
<feature type="domain" description="Gfo/Idh/MocA-like oxidoreductase N-terminal" evidence="2">
    <location>
        <begin position="3"/>
        <end position="119"/>
    </location>
</feature>
<dbReference type="EMBL" id="VNJK01000001">
    <property type="protein sequence ID" value="TVX94407.1"/>
    <property type="molecule type" value="Genomic_DNA"/>
</dbReference>
<name>A0A559J3E4_9BACL</name>
<keyword evidence="5" id="KW-1185">Reference proteome</keyword>
<dbReference type="GO" id="GO:0000166">
    <property type="term" value="F:nucleotide binding"/>
    <property type="evidence" value="ECO:0007669"/>
    <property type="project" value="InterPro"/>
</dbReference>
<dbReference type="InterPro" id="IPR055170">
    <property type="entry name" value="GFO_IDH_MocA-like_dom"/>
</dbReference>
<evidence type="ECO:0000313" key="4">
    <source>
        <dbReference type="EMBL" id="TVX94407.1"/>
    </source>
</evidence>
<evidence type="ECO:0000313" key="5">
    <source>
        <dbReference type="Proteomes" id="UP000318102"/>
    </source>
</evidence>
<sequence length="306" mass="34922">MQLNIGMIGMGVISKYYVNALTNRLTNPVLTAVCDLNESRLQPFREKGISSYLDYKELLKRDDIHAVVINVPNDKHFEICKQALLAGKHVCCEKPMTLKLEEARQLVELSRAAKLTMFTAFHRRYNVHFEKALQKLTSLDEVSFVTASYLEKIEEHAGDDQWYLQPERCGGGCVADNGPNVYDTLAFFLGHMKVQSVDITRDERNIDMEARVELVTEEGIPVTVDLDWAYPNGEQKDVRIVFKNGSEIYIDMLEGFQQFKSSLFHEYEAILVDFVAKIEEGNCHGEDGFDAVRLVHETYEAEALRV</sequence>
<evidence type="ECO:0000259" key="3">
    <source>
        <dbReference type="Pfam" id="PF22725"/>
    </source>
</evidence>
<feature type="domain" description="GFO/IDH/MocA-like oxidoreductase" evidence="3">
    <location>
        <begin position="140"/>
        <end position="246"/>
    </location>
</feature>
<dbReference type="Proteomes" id="UP000318102">
    <property type="component" value="Unassembled WGS sequence"/>
</dbReference>
<protein>
    <submittedName>
        <fullName evidence="4">Gfo/Idh/MocA family oxidoreductase</fullName>
    </submittedName>
</protein>
<dbReference type="Pfam" id="PF01408">
    <property type="entry name" value="GFO_IDH_MocA"/>
    <property type="match status" value="1"/>
</dbReference>
<dbReference type="RefSeq" id="WP_144991512.1">
    <property type="nucleotide sequence ID" value="NZ_VNJK01000001.1"/>
</dbReference>
<dbReference type="Gene3D" id="3.40.50.720">
    <property type="entry name" value="NAD(P)-binding Rossmann-like Domain"/>
    <property type="match status" value="1"/>
</dbReference>
<dbReference type="InterPro" id="IPR050463">
    <property type="entry name" value="Gfo/Idh/MocA_oxidrdct_glycsds"/>
</dbReference>
<dbReference type="GO" id="GO:0016491">
    <property type="term" value="F:oxidoreductase activity"/>
    <property type="evidence" value="ECO:0007669"/>
    <property type="project" value="UniProtKB-KW"/>
</dbReference>
<reference evidence="4 5" key="1">
    <citation type="submission" date="2019-07" db="EMBL/GenBank/DDBJ databases">
        <authorList>
            <person name="Kim J."/>
        </authorList>
    </citation>
    <scope>NUCLEOTIDE SEQUENCE [LARGE SCALE GENOMIC DNA]</scope>
    <source>
        <strain evidence="4 5">N4</strain>
    </source>
</reference>
<dbReference type="SUPFAM" id="SSF51735">
    <property type="entry name" value="NAD(P)-binding Rossmann-fold domains"/>
    <property type="match status" value="1"/>
</dbReference>
<dbReference type="InterPro" id="IPR000683">
    <property type="entry name" value="Gfo/Idh/MocA-like_OxRdtase_N"/>
</dbReference>
<keyword evidence="1" id="KW-0560">Oxidoreductase</keyword>
<dbReference type="OrthoDB" id="9815825at2"/>
<dbReference type="Gene3D" id="3.30.360.10">
    <property type="entry name" value="Dihydrodipicolinate Reductase, domain 2"/>
    <property type="match status" value="1"/>
</dbReference>
<evidence type="ECO:0000259" key="2">
    <source>
        <dbReference type="Pfam" id="PF01408"/>
    </source>
</evidence>
<dbReference type="SUPFAM" id="SSF55347">
    <property type="entry name" value="Glyceraldehyde-3-phosphate dehydrogenase-like, C-terminal domain"/>
    <property type="match status" value="1"/>
</dbReference>
<accession>A0A559J3E4</accession>
<dbReference type="InterPro" id="IPR036291">
    <property type="entry name" value="NAD(P)-bd_dom_sf"/>
</dbReference>
<gene>
    <name evidence="4" type="ORF">FPZ44_15905</name>
</gene>
<proteinExistence type="predicted"/>
<dbReference type="AlphaFoldDB" id="A0A559J3E4"/>